<evidence type="ECO:0000313" key="2">
    <source>
        <dbReference type="Proteomes" id="UP001200145"/>
    </source>
</evidence>
<dbReference type="Proteomes" id="UP001200145">
    <property type="component" value="Unassembled WGS sequence"/>
</dbReference>
<proteinExistence type="predicted"/>
<sequence length="92" mass="11073">MPINSLKIVIKGQYFDEIASGEKTIEYREVTPFWTSRLFDENGKRRSYDRIEFINGYNTDARRMITGFDGFTTRNNRYNIRIGKIYRKPHRK</sequence>
<reference evidence="1 2" key="1">
    <citation type="submission" date="2022-01" db="EMBL/GenBank/DDBJ databases">
        <title>Flavihumibacter sp. nov., isolated from sediment of a river.</title>
        <authorList>
            <person name="Liu H."/>
        </authorList>
    </citation>
    <scope>NUCLEOTIDE SEQUENCE [LARGE SCALE GENOMIC DNA]</scope>
    <source>
        <strain evidence="1 2">RY-1</strain>
    </source>
</reference>
<name>A0ABS9BBT8_9BACT</name>
<gene>
    <name evidence="1" type="ORF">L0U88_00125</name>
</gene>
<accession>A0ABS9BBT8</accession>
<dbReference type="RefSeq" id="WP_234863448.1">
    <property type="nucleotide sequence ID" value="NZ_JAKEVY010000001.1"/>
</dbReference>
<keyword evidence="2" id="KW-1185">Reference proteome</keyword>
<organism evidence="1 2">
    <name type="scientific">Flavihumibacter fluminis</name>
    <dbReference type="NCBI Taxonomy" id="2909236"/>
    <lineage>
        <taxon>Bacteria</taxon>
        <taxon>Pseudomonadati</taxon>
        <taxon>Bacteroidota</taxon>
        <taxon>Chitinophagia</taxon>
        <taxon>Chitinophagales</taxon>
        <taxon>Chitinophagaceae</taxon>
        <taxon>Flavihumibacter</taxon>
    </lineage>
</organism>
<protein>
    <recommendedName>
        <fullName evidence="3">ASCH domain-containing protein</fullName>
    </recommendedName>
</protein>
<comment type="caution">
    <text evidence="1">The sequence shown here is derived from an EMBL/GenBank/DDBJ whole genome shotgun (WGS) entry which is preliminary data.</text>
</comment>
<evidence type="ECO:0008006" key="3">
    <source>
        <dbReference type="Google" id="ProtNLM"/>
    </source>
</evidence>
<dbReference type="EMBL" id="JAKEVY010000001">
    <property type="protein sequence ID" value="MCF1713031.1"/>
    <property type="molecule type" value="Genomic_DNA"/>
</dbReference>
<evidence type="ECO:0000313" key="1">
    <source>
        <dbReference type="EMBL" id="MCF1713031.1"/>
    </source>
</evidence>